<evidence type="ECO:0000313" key="6">
    <source>
        <dbReference type="EMBL" id="RHY04959.1"/>
    </source>
</evidence>
<feature type="compositionally biased region" description="Basic residues" evidence="4">
    <location>
        <begin position="30"/>
        <end position="40"/>
    </location>
</feature>
<dbReference type="SUPFAM" id="SSF100966">
    <property type="entry name" value="Translation initiation factor 2 beta, aIF2beta, N-terminal domain"/>
    <property type="match status" value="1"/>
</dbReference>
<gene>
    <name evidence="6" type="ORF">DYB36_009477</name>
</gene>
<evidence type="ECO:0000313" key="7">
    <source>
        <dbReference type="Proteomes" id="UP000265427"/>
    </source>
</evidence>
<dbReference type="SUPFAM" id="SSF75689">
    <property type="entry name" value="Zinc-binding domain of translation initiation factor 2 beta"/>
    <property type="match status" value="1"/>
</dbReference>
<organism evidence="6 7">
    <name type="scientific">Aphanomyces astaci</name>
    <name type="common">Crayfish plague agent</name>
    <dbReference type="NCBI Taxonomy" id="112090"/>
    <lineage>
        <taxon>Eukaryota</taxon>
        <taxon>Sar</taxon>
        <taxon>Stramenopiles</taxon>
        <taxon>Oomycota</taxon>
        <taxon>Saprolegniomycetes</taxon>
        <taxon>Saprolegniales</taxon>
        <taxon>Verrucalvaceae</taxon>
        <taxon>Aphanomyces</taxon>
    </lineage>
</organism>
<reference evidence="6 7" key="1">
    <citation type="submission" date="2018-08" db="EMBL/GenBank/DDBJ databases">
        <title>Aphanomyces genome sequencing and annotation.</title>
        <authorList>
            <person name="Minardi D."/>
            <person name="Oidtmann B."/>
            <person name="Van Der Giezen M."/>
            <person name="Studholme D.J."/>
        </authorList>
    </citation>
    <scope>NUCLEOTIDE SEQUENCE [LARGE SCALE GENOMIC DNA]</scope>
    <source>
        <strain evidence="6 7">Kv</strain>
    </source>
</reference>
<dbReference type="InterPro" id="IPR002735">
    <property type="entry name" value="Transl_init_fac_IF2/IF5_dom"/>
</dbReference>
<dbReference type="SMART" id="SM00653">
    <property type="entry name" value="eIF2B_5"/>
    <property type="match status" value="1"/>
</dbReference>
<dbReference type="GO" id="GO:0003743">
    <property type="term" value="F:translation initiation factor activity"/>
    <property type="evidence" value="ECO:0007669"/>
    <property type="project" value="UniProtKB-KW"/>
</dbReference>
<evidence type="ECO:0000256" key="2">
    <source>
        <dbReference type="ARBA" id="ARBA00022540"/>
    </source>
</evidence>
<dbReference type="GO" id="GO:0005850">
    <property type="term" value="C:eukaryotic translation initiation factor 2 complex"/>
    <property type="evidence" value="ECO:0007669"/>
    <property type="project" value="TreeGrafter"/>
</dbReference>
<comment type="caution">
    <text evidence="6">The sequence shown here is derived from an EMBL/GenBank/DDBJ whole genome shotgun (WGS) entry which is preliminary data.</text>
</comment>
<keyword evidence="3" id="KW-0648">Protein biosynthesis</keyword>
<evidence type="ECO:0000256" key="4">
    <source>
        <dbReference type="SAM" id="MobiDB-lite"/>
    </source>
</evidence>
<evidence type="ECO:0000256" key="1">
    <source>
        <dbReference type="ARBA" id="ARBA00010397"/>
    </source>
</evidence>
<protein>
    <recommendedName>
        <fullName evidence="5">Translation initiation factor IF2/IF5 domain-containing protein</fullName>
    </recommendedName>
</protein>
<dbReference type="Gene3D" id="3.30.30.170">
    <property type="match status" value="1"/>
</dbReference>
<dbReference type="AlphaFoldDB" id="A0A397AGQ7"/>
<dbReference type="PANTHER" id="PTHR23001">
    <property type="entry name" value="EUKARYOTIC TRANSLATION INITIATION FACTOR"/>
    <property type="match status" value="1"/>
</dbReference>
<dbReference type="VEuPathDB" id="FungiDB:H257_09344"/>
<name>A0A397AGQ7_APHAT</name>
<accession>A0A397AGQ7</accession>
<evidence type="ECO:0000259" key="5">
    <source>
        <dbReference type="SMART" id="SM00653"/>
    </source>
</evidence>
<dbReference type="GO" id="GO:0003729">
    <property type="term" value="F:mRNA binding"/>
    <property type="evidence" value="ECO:0007669"/>
    <property type="project" value="TreeGrafter"/>
</dbReference>
<evidence type="ECO:0000256" key="3">
    <source>
        <dbReference type="ARBA" id="ARBA00022917"/>
    </source>
</evidence>
<dbReference type="GO" id="GO:0031369">
    <property type="term" value="F:translation initiation factor binding"/>
    <property type="evidence" value="ECO:0007669"/>
    <property type="project" value="TreeGrafter"/>
</dbReference>
<dbReference type="Proteomes" id="UP000265427">
    <property type="component" value="Unassembled WGS sequence"/>
</dbReference>
<feature type="region of interest" description="Disordered" evidence="4">
    <location>
        <begin position="1"/>
        <end position="52"/>
    </location>
</feature>
<comment type="similarity">
    <text evidence="1">Belongs to the eIF-2-beta/eIF-5 family.</text>
</comment>
<dbReference type="Pfam" id="PF01873">
    <property type="entry name" value="eIF-5_eIF-2B"/>
    <property type="match status" value="1"/>
</dbReference>
<dbReference type="EMBL" id="QUSZ01006688">
    <property type="protein sequence ID" value="RHY04959.1"/>
    <property type="molecule type" value="Genomic_DNA"/>
</dbReference>
<dbReference type="InterPro" id="IPR045196">
    <property type="entry name" value="IF2/IF5"/>
</dbReference>
<proteinExistence type="inferred from homology"/>
<dbReference type="FunFam" id="3.30.30.170:FF:000001">
    <property type="entry name" value="Eukaryotic translation initiation factor 2 subunit"/>
    <property type="match status" value="1"/>
</dbReference>
<dbReference type="InterPro" id="IPR016189">
    <property type="entry name" value="Transl_init_fac_IF2/IF5_N"/>
</dbReference>
<dbReference type="PANTHER" id="PTHR23001:SF3">
    <property type="entry name" value="EUKARYOTIC TRANSLATION INITIATION FACTOR 2 SUBUNIT 2"/>
    <property type="match status" value="1"/>
</dbReference>
<feature type="domain" description="Translation initiation factor IF2/IF5" evidence="5">
    <location>
        <begin position="107"/>
        <end position="218"/>
    </location>
</feature>
<dbReference type="InterPro" id="IPR016190">
    <property type="entry name" value="Transl_init_fac_IF2/IF5_Zn-bd"/>
</dbReference>
<keyword evidence="2" id="KW-0396">Initiation factor</keyword>
<sequence length="241" mass="26863">MSDTLPVPGHAEDVAAPPAPEDVASMFDLKKKRKKTTKKKAKDDAGDAANDDDAATVDTAAASGSSTDNKNAVDVAVASTSCAYTYEDMLDRIMNKLHENNPDLADRKKAIIKPPQLMRVGTKKTLWVNFQEICKMMHRNPEHVLQFTLSELGTEGNLDGTQRLIIRGRYVPKYIESLLRKYITEYVTCQMCRSPNTTLTRDNVTRLHFVNCQECESSRSVAVIRSGFHATTRADRRAAKK</sequence>
<dbReference type="GO" id="GO:0001731">
    <property type="term" value="P:formation of translation preinitiation complex"/>
    <property type="evidence" value="ECO:0007669"/>
    <property type="project" value="TreeGrafter"/>
</dbReference>